<feature type="domain" description="FAD-dependent oxidoreductase 2 FAD-binding" evidence="5">
    <location>
        <begin position="15"/>
        <end position="553"/>
    </location>
</feature>
<organism evidence="6 7">
    <name type="scientific">Bradyrhizobium ottawaense</name>
    <dbReference type="NCBI Taxonomy" id="931866"/>
    <lineage>
        <taxon>Bacteria</taxon>
        <taxon>Pseudomonadati</taxon>
        <taxon>Pseudomonadota</taxon>
        <taxon>Alphaproteobacteria</taxon>
        <taxon>Hyphomicrobiales</taxon>
        <taxon>Nitrobacteraceae</taxon>
        <taxon>Bradyrhizobium</taxon>
    </lineage>
</organism>
<keyword evidence="4" id="KW-0560">Oxidoreductase</keyword>
<dbReference type="Proteomes" id="UP000215703">
    <property type="component" value="Chromosome"/>
</dbReference>
<dbReference type="RefSeq" id="WP_095425982.1">
    <property type="nucleotide sequence ID" value="NZ_CP029425.2"/>
</dbReference>
<evidence type="ECO:0000313" key="7">
    <source>
        <dbReference type="Proteomes" id="UP000215703"/>
    </source>
</evidence>
<dbReference type="InterPro" id="IPR050315">
    <property type="entry name" value="FAD-oxidoreductase_2"/>
</dbReference>
<evidence type="ECO:0000256" key="1">
    <source>
        <dbReference type="ARBA" id="ARBA00001974"/>
    </source>
</evidence>
<keyword evidence="2" id="KW-0285">Flavoprotein</keyword>
<dbReference type="InterPro" id="IPR027477">
    <property type="entry name" value="Succ_DH/fumarate_Rdtase_cat_sf"/>
</dbReference>
<dbReference type="SUPFAM" id="SSF51905">
    <property type="entry name" value="FAD/NAD(P)-binding domain"/>
    <property type="match status" value="1"/>
</dbReference>
<evidence type="ECO:0000259" key="5">
    <source>
        <dbReference type="Pfam" id="PF00890"/>
    </source>
</evidence>
<dbReference type="InterPro" id="IPR003953">
    <property type="entry name" value="FAD-dep_OxRdtase_2_FAD-bd"/>
</dbReference>
<accession>A0A2U8P985</accession>
<evidence type="ECO:0000256" key="2">
    <source>
        <dbReference type="ARBA" id="ARBA00022630"/>
    </source>
</evidence>
<evidence type="ECO:0000256" key="4">
    <source>
        <dbReference type="ARBA" id="ARBA00023002"/>
    </source>
</evidence>
<dbReference type="NCBIfam" id="NF004789">
    <property type="entry name" value="PRK06134.1"/>
    <property type="match status" value="1"/>
</dbReference>
<dbReference type="GeneID" id="92965030"/>
<dbReference type="EMBL" id="CP029425">
    <property type="protein sequence ID" value="AWL94301.1"/>
    <property type="molecule type" value="Genomic_DNA"/>
</dbReference>
<name>A0A2U8P985_9BRAD</name>
<dbReference type="InterPro" id="IPR036188">
    <property type="entry name" value="FAD/NAD-bd_sf"/>
</dbReference>
<sequence>MTGSEHSATETYECDVLVAGSGCSGMSAAITARHRGLDVLIVEKEPRFGGTTARSGGWLWIPGTSLAKAYGIAETPEQARTYLRHEAGNNYDAARVDAFLSAGPEAVDFFTTKTALRFDMPLVFPDYHAEAPGGAQGGRSMVTRPFDGRELGDLIKTLGMPLPELTVFGMMLGSGKEIIHFMRVTKSLTSAVYVAKRLSRHLMDVLRYGRGMTLTNGNALAGRLAKSAQDLKIPMWLSAPVRELTVENGAVTGAIVSREGRNVRVRARQGVVLACGGFPHDVERRKKMFPHAPTGSEHFSPGPTGNTGDGLRLAERAGGHIEDRLPNAAAWVPVSLTTRKDGSKGVMPHFIDRAKPGVIAVMRDGRRFANEGNSYHDFVQAMVKAAKPGEEIAAYLVCDHKTLRKYGLGCVPPFPMPLGHHLDTGYLMCGDTLEALAAKAGIDAAAFIDTVRQFNATAPQGHDAAFGKGSKAYNRYQGDAMHGPNPCVAPIENGPFYAIKMVVGDLGTYAGIVTDESARALDAEGRVIPGLYAAGNDMASIMGGNYPGAGITLGPALTFGYIAGRHLADSAAKRDAA</sequence>
<dbReference type="GO" id="GO:0016491">
    <property type="term" value="F:oxidoreductase activity"/>
    <property type="evidence" value="ECO:0007669"/>
    <property type="project" value="UniProtKB-KW"/>
</dbReference>
<evidence type="ECO:0000313" key="6">
    <source>
        <dbReference type="EMBL" id="AWL94301.1"/>
    </source>
</evidence>
<gene>
    <name evidence="6" type="ORF">CIT37_20650</name>
</gene>
<reference evidence="6 7" key="2">
    <citation type="journal article" date="2017" name="Syst. Appl. Microbiol.">
        <title>Soybeans inoculated with root zone soils of Canadian native legumes harbour diverse and novel Bradyrhizobium spp. that possess agricultural potential.</title>
        <authorList>
            <person name="Bromfield E.S.P."/>
            <person name="Cloutier S."/>
            <person name="Tambong J.T."/>
            <person name="Tran Thi T.V."/>
        </authorList>
    </citation>
    <scope>NUCLEOTIDE SEQUENCE [LARGE SCALE GENOMIC DNA]</scope>
    <source>
        <strain evidence="6 7">OO99</strain>
    </source>
</reference>
<dbReference type="PANTHER" id="PTHR43400:SF10">
    <property type="entry name" value="3-OXOSTEROID 1-DEHYDROGENASE"/>
    <property type="match status" value="1"/>
</dbReference>
<dbReference type="AlphaFoldDB" id="A0A2U8P985"/>
<dbReference type="PANTHER" id="PTHR43400">
    <property type="entry name" value="FUMARATE REDUCTASE"/>
    <property type="match status" value="1"/>
</dbReference>
<evidence type="ECO:0000256" key="3">
    <source>
        <dbReference type="ARBA" id="ARBA00022827"/>
    </source>
</evidence>
<dbReference type="Pfam" id="PF00890">
    <property type="entry name" value="FAD_binding_2"/>
    <property type="match status" value="1"/>
</dbReference>
<dbReference type="GO" id="GO:0008202">
    <property type="term" value="P:steroid metabolic process"/>
    <property type="evidence" value="ECO:0007669"/>
    <property type="project" value="UniProtKB-ARBA"/>
</dbReference>
<dbReference type="Gene3D" id="3.50.50.60">
    <property type="entry name" value="FAD/NAD(P)-binding domain"/>
    <property type="match status" value="2"/>
</dbReference>
<dbReference type="SUPFAM" id="SSF56425">
    <property type="entry name" value="Succinate dehydrogenase/fumarate reductase flavoprotein, catalytic domain"/>
    <property type="match status" value="1"/>
</dbReference>
<proteinExistence type="predicted"/>
<keyword evidence="3" id="KW-0274">FAD</keyword>
<protein>
    <submittedName>
        <fullName evidence="6">FAD-binding protein</fullName>
    </submittedName>
</protein>
<dbReference type="KEGG" id="bot:CIT37_20650"/>
<comment type="cofactor">
    <cofactor evidence="1">
        <name>FAD</name>
        <dbReference type="ChEBI" id="CHEBI:57692"/>
    </cofactor>
</comment>
<reference evidence="6 7" key="1">
    <citation type="journal article" date="2014" name="Int. J. Syst. Evol. Microbiol.">
        <title>Bradyrhizobium ottawaense sp. nov., a symbiotic nitrogen fixing bacterium from root nodules of soybeans in Canada.</title>
        <authorList>
            <person name="Yu X."/>
            <person name="Cloutier S."/>
            <person name="Tambong J.T."/>
            <person name="Bromfield E.S."/>
        </authorList>
    </citation>
    <scope>NUCLEOTIDE SEQUENCE [LARGE SCALE GENOMIC DNA]</scope>
    <source>
        <strain evidence="6 7">OO99</strain>
    </source>
</reference>